<keyword evidence="2" id="KW-1185">Reference proteome</keyword>
<gene>
    <name evidence="1" type="ORF">ACFFTL_12700</name>
</gene>
<dbReference type="RefSeq" id="WP_345520002.1">
    <property type="nucleotide sequence ID" value="NZ_BAAAXD010000055.1"/>
</dbReference>
<accession>A0ABV5R5N9</accession>
<comment type="caution">
    <text evidence="1">The sequence shown here is derived from an EMBL/GenBank/DDBJ whole genome shotgun (WGS) entry which is preliminary data.</text>
</comment>
<evidence type="ECO:0000313" key="2">
    <source>
        <dbReference type="Proteomes" id="UP001589710"/>
    </source>
</evidence>
<dbReference type="EMBL" id="JBHMCG010000056">
    <property type="protein sequence ID" value="MFB9573153.1"/>
    <property type="molecule type" value="Genomic_DNA"/>
</dbReference>
<protein>
    <submittedName>
        <fullName evidence="1">Uncharacterized protein</fullName>
    </submittedName>
</protein>
<evidence type="ECO:0000313" key="1">
    <source>
        <dbReference type="EMBL" id="MFB9573153.1"/>
    </source>
</evidence>
<proteinExistence type="predicted"/>
<reference evidence="1 2" key="1">
    <citation type="submission" date="2024-09" db="EMBL/GenBank/DDBJ databases">
        <authorList>
            <person name="Sun Q."/>
            <person name="Mori K."/>
        </authorList>
    </citation>
    <scope>NUCLEOTIDE SEQUENCE [LARGE SCALE GENOMIC DNA]</scope>
    <source>
        <strain evidence="1 2">JCM 3331</strain>
    </source>
</reference>
<sequence>MNQMYDQQTVRRARRAVALVFAVHGSVSGSFAVHIPWIQQHLDLGPDPLGHRAVPLVRLHARRP</sequence>
<organism evidence="1 2">
    <name type="scientific">Streptomyces yanii</name>
    <dbReference type="NCBI Taxonomy" id="78510"/>
    <lineage>
        <taxon>Bacteria</taxon>
        <taxon>Bacillati</taxon>
        <taxon>Actinomycetota</taxon>
        <taxon>Actinomycetes</taxon>
        <taxon>Kitasatosporales</taxon>
        <taxon>Streptomycetaceae</taxon>
        <taxon>Streptomyces</taxon>
    </lineage>
</organism>
<dbReference type="Proteomes" id="UP001589710">
    <property type="component" value="Unassembled WGS sequence"/>
</dbReference>
<name>A0ABV5R5N9_9ACTN</name>